<keyword evidence="3" id="KW-1185">Reference proteome</keyword>
<feature type="compositionally biased region" description="Basic and acidic residues" evidence="2">
    <location>
        <begin position="273"/>
        <end position="298"/>
    </location>
</feature>
<dbReference type="KEGG" id="jre:108997153"/>
<dbReference type="AlphaFoldDB" id="A0A2I4FB26"/>
<feature type="region of interest" description="Disordered" evidence="2">
    <location>
        <begin position="163"/>
        <end position="244"/>
    </location>
</feature>
<feature type="coiled-coil region" evidence="1">
    <location>
        <begin position="413"/>
        <end position="447"/>
    </location>
</feature>
<feature type="region of interest" description="Disordered" evidence="2">
    <location>
        <begin position="262"/>
        <end position="298"/>
    </location>
</feature>
<dbReference type="STRING" id="51240.A0A2I4FB26"/>
<name>A0A2I4FB26_JUGRE</name>
<feature type="coiled-coil region" evidence="1">
    <location>
        <begin position="552"/>
        <end position="611"/>
    </location>
</feature>
<protein>
    <submittedName>
        <fullName evidence="4">Myosin-J heavy chain-like</fullName>
    </submittedName>
</protein>
<accession>A0A2I4FB26</accession>
<feature type="compositionally biased region" description="Low complexity" evidence="2">
    <location>
        <begin position="203"/>
        <end position="220"/>
    </location>
</feature>
<evidence type="ECO:0000256" key="1">
    <source>
        <dbReference type="SAM" id="Coils"/>
    </source>
</evidence>
<organism evidence="3 4">
    <name type="scientific">Juglans regia</name>
    <name type="common">English walnut</name>
    <dbReference type="NCBI Taxonomy" id="51240"/>
    <lineage>
        <taxon>Eukaryota</taxon>
        <taxon>Viridiplantae</taxon>
        <taxon>Streptophyta</taxon>
        <taxon>Embryophyta</taxon>
        <taxon>Tracheophyta</taxon>
        <taxon>Spermatophyta</taxon>
        <taxon>Magnoliopsida</taxon>
        <taxon>eudicotyledons</taxon>
        <taxon>Gunneridae</taxon>
        <taxon>Pentapetalae</taxon>
        <taxon>rosids</taxon>
        <taxon>fabids</taxon>
        <taxon>Fagales</taxon>
        <taxon>Juglandaceae</taxon>
        <taxon>Juglans</taxon>
    </lineage>
</organism>
<feature type="coiled-coil region" evidence="1">
    <location>
        <begin position="1046"/>
        <end position="1087"/>
    </location>
</feature>
<dbReference type="PROSITE" id="PS51840">
    <property type="entry name" value="C2_NT"/>
    <property type="match status" value="1"/>
</dbReference>
<feature type="compositionally biased region" description="Polar residues" evidence="2">
    <location>
        <begin position="228"/>
        <end position="244"/>
    </location>
</feature>
<feature type="coiled-coil region" evidence="1">
    <location>
        <begin position="921"/>
        <end position="973"/>
    </location>
</feature>
<evidence type="ECO:0000313" key="3">
    <source>
        <dbReference type="Proteomes" id="UP000235220"/>
    </source>
</evidence>
<dbReference type="InterPro" id="IPR019448">
    <property type="entry name" value="NT-C2"/>
</dbReference>
<proteinExistence type="predicted"/>
<feature type="coiled-coil region" evidence="1">
    <location>
        <begin position="488"/>
        <end position="522"/>
    </location>
</feature>
<dbReference type="Proteomes" id="UP000235220">
    <property type="component" value="Chromosome 9"/>
</dbReference>
<keyword evidence="1" id="KW-0175">Coiled coil</keyword>
<feature type="compositionally biased region" description="Acidic residues" evidence="2">
    <location>
        <begin position="172"/>
        <end position="183"/>
    </location>
</feature>
<reference evidence="4" key="1">
    <citation type="submission" date="2025-08" db="UniProtKB">
        <authorList>
            <consortium name="RefSeq"/>
        </authorList>
    </citation>
    <scope>IDENTIFICATION</scope>
    <source>
        <tissue evidence="4">Leaves</tissue>
    </source>
</reference>
<evidence type="ECO:0000313" key="4">
    <source>
        <dbReference type="RefSeq" id="XP_018828855.1"/>
    </source>
</evidence>
<feature type="region of interest" description="Disordered" evidence="2">
    <location>
        <begin position="893"/>
        <end position="918"/>
    </location>
</feature>
<feature type="coiled-coil region" evidence="1">
    <location>
        <begin position="799"/>
        <end position="882"/>
    </location>
</feature>
<feature type="region of interest" description="Disordered" evidence="2">
    <location>
        <begin position="992"/>
        <end position="1012"/>
    </location>
</feature>
<dbReference type="PANTHER" id="PTHR34452:SF7">
    <property type="entry name" value="MYOSIN HEAVY CHAIN-RELATED PROTEIN"/>
    <property type="match status" value="1"/>
</dbReference>
<dbReference type="OrthoDB" id="765176at2759"/>
<feature type="coiled-coil region" evidence="1">
    <location>
        <begin position="637"/>
        <end position="714"/>
    </location>
</feature>
<feature type="coiled-coil region" evidence="1">
    <location>
        <begin position="740"/>
        <end position="767"/>
    </location>
</feature>
<dbReference type="Pfam" id="PF10358">
    <property type="entry name" value="NT-C2"/>
    <property type="match status" value="1"/>
</dbReference>
<dbReference type="PANTHER" id="PTHR34452">
    <property type="entry name" value="MYOSIN HEAVY CHAIN-RELATED PROTEIN"/>
    <property type="match status" value="1"/>
</dbReference>
<dbReference type="GeneID" id="108997153"/>
<dbReference type="RefSeq" id="XP_018828855.1">
    <property type="nucleotide sequence ID" value="XM_018973310.2"/>
</dbReference>
<gene>
    <name evidence="4" type="primary">LOC108997153</name>
</gene>
<evidence type="ECO:0000256" key="2">
    <source>
        <dbReference type="SAM" id="MobiDB-lite"/>
    </source>
</evidence>
<dbReference type="Gramene" id="Jr09_11250_p1">
    <property type="protein sequence ID" value="cds.Jr09_11250_p1"/>
    <property type="gene ID" value="Jr09_11250"/>
</dbReference>
<sequence>MFRSARWRSEKNKVKVVFKLQFHATQVSQFSADALMVSLIPADVGKPTVKSDKAMVRNETCRWENPVYETVKFNREPRTGKISERIYYVHVSNGSSKAGSIGEVSIDFADYAEATKPSSASFPLKNPNSNAVLHVLIQRLHADADQREVEEFEDAKIKSENRSLKTFLSHGDEDESVANDTTEDGPSNKTTHDADLNCNSRASIGSDITLSSSESSSGLDTPRELGLRNSNIHQDPPSFLSSVSHTSLPHEQAANASMTVYDEEWSGSSDHGISTDDSTHSSHNTLSRERSEQASDTEMEKLKAELVALARQADVSELELQTLRKQIVKESKRGQDLSREIANITDERDALKSECEKLKAFHKRMDEAKAKNKLQSKGGDVRALAEEIRQELTYEKDLNANLWLQLHKTQESNAELILAVRDLDEMLEAKNREISDLSNKIGSCENAEELKVNLLKCETDDDEEQKALEELVKEHGDAKETYLLERKIIDLYGEIEIYRRDKDELEMQMEQLALDYEILKQENHDMSYKLEQSQLQEQLKIQYECSSPPTGITQLEAHIESLENELKKQSKEFSDSLATIRDLEMHITSLEEEMEKQAQGFEADLEAVTHAKVKQEQRAIRAEEALQKTRWRNASTAERLQEEFRRLSVQMASAFDANEKVAMKALKEANELRWQKSQLEEILQKVKQELQTVRDDYEARIRELSNQIDMNACQIEQMLVEIDNESKQLEYQKQHGEEVSRAFSEEIEMLKTEIRRLIAENICLSEQKEQQEICRAEFEHMKASIKESEMLVQRENVERNELVSTIALLKKEAEKSLEELSRIRHLKDEKEATVGFLQSEMETLKAQCADLKNSSFEDEVEKEKLRKQIFQLKNDVRKKDDAFTSIEKKLKDSNGRTVSDGAKNTLKNNKSAPVPRGSKEVATLREKIKLLEGEIKLKETSLETSTNSFLMKEKDLQNKIEELENRVEELNQITSFQKVIVDTSGIISNSSVPEEATATDDPMNSSSTACLPKENKNTWSLVKSIDETSSEKELIKDSSISKNDVNLDLIAELTSLKEKNDSMESELHEMQERYSEISLKFAEVEGERQMLVMTVRNLKIAMKS</sequence>
<dbReference type="FunCoup" id="A0A2I4FB26">
    <property type="interactions" value="62"/>
</dbReference>